<protein>
    <recommendedName>
        <fullName evidence="4">Secreted protein</fullName>
    </recommendedName>
</protein>
<comment type="caution">
    <text evidence="2">The sequence shown here is derived from an EMBL/GenBank/DDBJ whole genome shotgun (WGS) entry which is preliminary data.</text>
</comment>
<evidence type="ECO:0000256" key="1">
    <source>
        <dbReference type="SAM" id="SignalP"/>
    </source>
</evidence>
<evidence type="ECO:0008006" key="4">
    <source>
        <dbReference type="Google" id="ProtNLM"/>
    </source>
</evidence>
<reference evidence="2" key="1">
    <citation type="journal article" date="2020" name="bioRxiv">
        <title>Whole genome comparisons of ergot fungi reveals the divergence and evolution of species within the genus Claviceps are the result of varying mechanisms driving genome evolution and host range expansion.</title>
        <authorList>
            <person name="Wyka S.A."/>
            <person name="Mondo S.J."/>
            <person name="Liu M."/>
            <person name="Dettman J."/>
            <person name="Nalam V."/>
            <person name="Broders K.D."/>
        </authorList>
    </citation>
    <scope>NUCLEOTIDE SEQUENCE</scope>
    <source>
        <strain evidence="2">CCC 602</strain>
    </source>
</reference>
<evidence type="ECO:0000313" key="3">
    <source>
        <dbReference type="Proteomes" id="UP000748025"/>
    </source>
</evidence>
<name>A0A9P7SYZ2_9HYPO</name>
<gene>
    <name evidence="2" type="ORF">E4U43_001635</name>
</gene>
<keyword evidence="1" id="KW-0732">Signal</keyword>
<dbReference type="Proteomes" id="UP000748025">
    <property type="component" value="Unassembled WGS sequence"/>
</dbReference>
<dbReference type="AlphaFoldDB" id="A0A9P7SYZ2"/>
<feature type="chain" id="PRO_5040313217" description="Secreted protein" evidence="1">
    <location>
        <begin position="21"/>
        <end position="81"/>
    </location>
</feature>
<feature type="signal peptide" evidence="1">
    <location>
        <begin position="1"/>
        <end position="20"/>
    </location>
</feature>
<keyword evidence="3" id="KW-1185">Reference proteome</keyword>
<accession>A0A9P7SYZ2</accession>
<evidence type="ECO:0000313" key="2">
    <source>
        <dbReference type="EMBL" id="KAG6000303.1"/>
    </source>
</evidence>
<dbReference type="EMBL" id="SRPW01001540">
    <property type="protein sequence ID" value="KAG6000303.1"/>
    <property type="molecule type" value="Genomic_DNA"/>
</dbReference>
<proteinExistence type="predicted"/>
<organism evidence="2 3">
    <name type="scientific">Claviceps pusilla</name>
    <dbReference type="NCBI Taxonomy" id="123648"/>
    <lineage>
        <taxon>Eukaryota</taxon>
        <taxon>Fungi</taxon>
        <taxon>Dikarya</taxon>
        <taxon>Ascomycota</taxon>
        <taxon>Pezizomycotina</taxon>
        <taxon>Sordariomycetes</taxon>
        <taxon>Hypocreomycetidae</taxon>
        <taxon>Hypocreales</taxon>
        <taxon>Clavicipitaceae</taxon>
        <taxon>Claviceps</taxon>
    </lineage>
</organism>
<sequence length="81" mass="9127">MCSSERYLFFTVFFVPLVRGQAVTLTTFGHKCQATNIALKTAEKIPKIDNTLCLSIKRRYLLRLSSLTNLSLGFQLRGDAV</sequence>